<feature type="domain" description="Helicase ATP-binding" evidence="2">
    <location>
        <begin position="532"/>
        <end position="691"/>
    </location>
</feature>
<proteinExistence type="predicted"/>
<dbReference type="Gene3D" id="3.40.50.300">
    <property type="entry name" value="P-loop containing nucleotide triphosphate hydrolases"/>
    <property type="match status" value="1"/>
</dbReference>
<dbReference type="Pfam" id="PF08455">
    <property type="entry name" value="SNF2_assoc"/>
    <property type="match status" value="1"/>
</dbReference>
<evidence type="ECO:0000259" key="2">
    <source>
        <dbReference type="PROSITE" id="PS51192"/>
    </source>
</evidence>
<dbReference type="SUPFAM" id="SSF52540">
    <property type="entry name" value="P-loop containing nucleoside triphosphate hydrolases"/>
    <property type="match status" value="2"/>
</dbReference>
<dbReference type="AlphaFoldDB" id="A0A7C9FDU4"/>
<reference evidence="4 5" key="1">
    <citation type="submission" date="2019-10" db="EMBL/GenBank/DDBJ databases">
        <title>Draft Genome Sequence of Cytophagaceae sp. SJW1-29.</title>
        <authorList>
            <person name="Choi A."/>
        </authorList>
    </citation>
    <scope>NUCLEOTIDE SEQUENCE [LARGE SCALE GENOMIC DNA]</scope>
    <source>
        <strain evidence="4 5">SJW1-29</strain>
    </source>
</reference>
<evidence type="ECO:0000313" key="5">
    <source>
        <dbReference type="Proteomes" id="UP000479293"/>
    </source>
</evidence>
<dbReference type="PROSITE" id="PS51194">
    <property type="entry name" value="HELICASE_CTER"/>
    <property type="match status" value="1"/>
</dbReference>
<dbReference type="InterPro" id="IPR013663">
    <property type="entry name" value="Helicase_SWF/SNF/SWI_bac"/>
</dbReference>
<protein>
    <submittedName>
        <fullName evidence="4">ATP-dependent helicase</fullName>
    </submittedName>
</protein>
<sequence length="979" mass="112446">MNEEHLPYLPFRKSNPLDGPLQTGHEALLAKYLDAKNQANSDNPFVKRIVVVGKHRYYDLFNAQLLESPLGPAGELRGPFTPINPMNLVWTTQRPDELKFYAAIARFQGVYDKSLTDAEGLRALIDNPFHYEFYVHDSGVSDKITPRSLTPIQLSKPELDFKIHVSLGETHYHVHSELKVQGTFCPISRLVIRFDHFLMLDDQWYLCPSAEILEAVEYFKKHNNSIILTQDDFLQFQQEVLAGMETHVTVKHTYLKPATKAQRRKAGFEVPPEKLVYLSDLGNYVLINPVMKYGEAEIPVLSKRQIYALDKAGNPFGIDRDARAEDEFVSLIVRQHPDFPEQLENPLLYFYLHKSRFLDEEWFLDVFEEWAFHDITVLGFNDLKGNKLNAHKAKVNIQVISGLNWFNALIDVKFGKKKASLKQLHRSVKNKNKFVQLDDGTLGIIPEEWLHKLADYFSTGEVVDEVIQISKINYRTISELYDASMLDEAVRTEVHLYQSCLSDFESITPAPIPDGLRATLRPYQRQGLNWLNFLNDFGFGGCLADDMGLGKTVQILAFILLQREKVEKNTNLLVVPTSLIHNWQAEIEKFAPSIRVHVLHGPNRARTAARFDDHELIITTYGTLLSDIIFLKKYRFNYIFLDESQNIKNISSQRYKAARLLQARNRIAISGTPIENNTFDVYAQLSFACPGLLGTRAYFRHTYAIPIDRFKEKRTAERLQTVISPFVLRRTKKEVAHELPEKTEVILYCEMGTEQRKLYDSYEREFRDYISSNMEEEIQKNGMHVLRGITKLRQICNSPLLIEDEKLYGDTSIKIDMLMEKLRAITPNHKVLVFSQFVSMLDLIKKELHREHIAYAYLTGGTRNRPEVIRQFQEEEGTRVFLISLKAGGTGLNLTAADYVFLVDPWWNPAVENQAIDRSYRIGQQKNVIAVRLICPDTVEEKIMVMQQNKAKLAGDLITEGDGFFRSLGKEGLLGLVGG</sequence>
<dbReference type="RefSeq" id="WP_152761803.1">
    <property type="nucleotide sequence ID" value="NZ_WHLY01000002.1"/>
</dbReference>
<dbReference type="InterPro" id="IPR027417">
    <property type="entry name" value="P-loop_NTPase"/>
</dbReference>
<dbReference type="GO" id="GO:0005524">
    <property type="term" value="F:ATP binding"/>
    <property type="evidence" value="ECO:0007669"/>
    <property type="project" value="InterPro"/>
</dbReference>
<dbReference type="Pfam" id="PF00271">
    <property type="entry name" value="Helicase_C"/>
    <property type="match status" value="1"/>
</dbReference>
<comment type="caution">
    <text evidence="4">The sequence shown here is derived from an EMBL/GenBank/DDBJ whole genome shotgun (WGS) entry which is preliminary data.</text>
</comment>
<organism evidence="4 5">
    <name type="scientific">Salmonirosea aquatica</name>
    <dbReference type="NCBI Taxonomy" id="2654236"/>
    <lineage>
        <taxon>Bacteria</taxon>
        <taxon>Pseudomonadati</taxon>
        <taxon>Bacteroidota</taxon>
        <taxon>Cytophagia</taxon>
        <taxon>Cytophagales</taxon>
        <taxon>Spirosomataceae</taxon>
        <taxon>Salmonirosea</taxon>
    </lineage>
</organism>
<dbReference type="CDD" id="cd18793">
    <property type="entry name" value="SF2_C_SNF"/>
    <property type="match status" value="1"/>
</dbReference>
<evidence type="ECO:0000256" key="1">
    <source>
        <dbReference type="ARBA" id="ARBA00022801"/>
    </source>
</evidence>
<keyword evidence="5" id="KW-1185">Reference proteome</keyword>
<dbReference type="InterPro" id="IPR049730">
    <property type="entry name" value="SNF2/RAD54-like_C"/>
</dbReference>
<name>A0A7C9FDU4_9BACT</name>
<dbReference type="InterPro" id="IPR001650">
    <property type="entry name" value="Helicase_C-like"/>
</dbReference>
<dbReference type="InterPro" id="IPR014001">
    <property type="entry name" value="Helicase_ATP-bd"/>
</dbReference>
<keyword evidence="4" id="KW-0547">Nucleotide-binding</keyword>
<dbReference type="Proteomes" id="UP000479293">
    <property type="component" value="Unassembled WGS sequence"/>
</dbReference>
<evidence type="ECO:0000259" key="3">
    <source>
        <dbReference type="PROSITE" id="PS51194"/>
    </source>
</evidence>
<dbReference type="SMART" id="SM00487">
    <property type="entry name" value="DEXDc"/>
    <property type="match status" value="1"/>
</dbReference>
<keyword evidence="4" id="KW-0347">Helicase</keyword>
<dbReference type="Pfam" id="PF00176">
    <property type="entry name" value="SNF2-rel_dom"/>
    <property type="match status" value="1"/>
</dbReference>
<keyword evidence="1" id="KW-0378">Hydrolase</keyword>
<dbReference type="GO" id="GO:0004386">
    <property type="term" value="F:helicase activity"/>
    <property type="evidence" value="ECO:0007669"/>
    <property type="project" value="UniProtKB-KW"/>
</dbReference>
<gene>
    <name evidence="4" type="ORF">GBK04_17335</name>
</gene>
<dbReference type="Gene3D" id="3.40.50.10810">
    <property type="entry name" value="Tandem AAA-ATPase domain"/>
    <property type="match status" value="1"/>
</dbReference>
<accession>A0A7C9FDU4</accession>
<dbReference type="GO" id="GO:0016787">
    <property type="term" value="F:hydrolase activity"/>
    <property type="evidence" value="ECO:0007669"/>
    <property type="project" value="UniProtKB-KW"/>
</dbReference>
<dbReference type="CDD" id="cd18012">
    <property type="entry name" value="DEXQc_arch_SWI2_SNF2"/>
    <property type="match status" value="1"/>
</dbReference>
<feature type="domain" description="Helicase C-terminal" evidence="3">
    <location>
        <begin position="814"/>
        <end position="972"/>
    </location>
</feature>
<dbReference type="SMART" id="SM00490">
    <property type="entry name" value="HELICc"/>
    <property type="match status" value="1"/>
</dbReference>
<keyword evidence="4" id="KW-0067">ATP-binding</keyword>
<dbReference type="PROSITE" id="PS51192">
    <property type="entry name" value="HELICASE_ATP_BIND_1"/>
    <property type="match status" value="1"/>
</dbReference>
<dbReference type="InterPro" id="IPR000330">
    <property type="entry name" value="SNF2_N"/>
</dbReference>
<dbReference type="EMBL" id="WHLY01000002">
    <property type="protein sequence ID" value="MPR35067.1"/>
    <property type="molecule type" value="Genomic_DNA"/>
</dbReference>
<dbReference type="PANTHER" id="PTHR10799">
    <property type="entry name" value="SNF2/RAD54 HELICASE FAMILY"/>
    <property type="match status" value="1"/>
</dbReference>
<dbReference type="InterPro" id="IPR038718">
    <property type="entry name" value="SNF2-like_sf"/>
</dbReference>
<evidence type="ECO:0000313" key="4">
    <source>
        <dbReference type="EMBL" id="MPR35067.1"/>
    </source>
</evidence>